<feature type="transmembrane region" description="Helical" evidence="1">
    <location>
        <begin position="35"/>
        <end position="54"/>
    </location>
</feature>
<evidence type="ECO:0000313" key="3">
    <source>
        <dbReference type="Proteomes" id="UP000233293"/>
    </source>
</evidence>
<dbReference type="RefSeq" id="WP_101249166.1">
    <property type="nucleotide sequence ID" value="NZ_PIUM01000002.1"/>
</dbReference>
<keyword evidence="3" id="KW-1185">Reference proteome</keyword>
<dbReference type="Proteomes" id="UP000233293">
    <property type="component" value="Unassembled WGS sequence"/>
</dbReference>
<keyword evidence="1" id="KW-0812">Transmembrane</keyword>
<evidence type="ECO:0008006" key="4">
    <source>
        <dbReference type="Google" id="ProtNLM"/>
    </source>
</evidence>
<protein>
    <recommendedName>
        <fullName evidence="4">YIP1 family protein</fullName>
    </recommendedName>
</protein>
<accession>A0A2N3Q0M9</accession>
<reference evidence="3" key="1">
    <citation type="submission" date="2017-12" db="EMBL/GenBank/DDBJ databases">
        <title>Draft genome sequence of Telmatospirillum siberiense 26-4b1T, an acidotolerant peatland alphaproteobacterium potentially involved in sulfur cycling.</title>
        <authorList>
            <person name="Hausmann B."/>
            <person name="Pjevac P."/>
            <person name="Schreck K."/>
            <person name="Herbold C.W."/>
            <person name="Daims H."/>
            <person name="Wagner M."/>
            <person name="Pester M."/>
            <person name="Loy A."/>
        </authorList>
    </citation>
    <scope>NUCLEOTIDE SEQUENCE [LARGE SCALE GENOMIC DNA]</scope>
    <source>
        <strain evidence="3">26-4b1</strain>
    </source>
</reference>
<proteinExistence type="predicted"/>
<feature type="transmembrane region" description="Helical" evidence="1">
    <location>
        <begin position="66"/>
        <end position="86"/>
    </location>
</feature>
<evidence type="ECO:0000256" key="1">
    <source>
        <dbReference type="SAM" id="Phobius"/>
    </source>
</evidence>
<dbReference type="AlphaFoldDB" id="A0A2N3Q0M9"/>
<keyword evidence="1" id="KW-1133">Transmembrane helix</keyword>
<feature type="transmembrane region" description="Helical" evidence="1">
    <location>
        <begin position="164"/>
        <end position="183"/>
    </location>
</feature>
<feature type="transmembrane region" description="Helical" evidence="1">
    <location>
        <begin position="133"/>
        <end position="152"/>
    </location>
</feature>
<organism evidence="2 3">
    <name type="scientific">Telmatospirillum siberiense</name>
    <dbReference type="NCBI Taxonomy" id="382514"/>
    <lineage>
        <taxon>Bacteria</taxon>
        <taxon>Pseudomonadati</taxon>
        <taxon>Pseudomonadota</taxon>
        <taxon>Alphaproteobacteria</taxon>
        <taxon>Rhodospirillales</taxon>
        <taxon>Rhodospirillaceae</taxon>
        <taxon>Telmatospirillum</taxon>
    </lineage>
</organism>
<name>A0A2N3Q0M9_9PROT</name>
<gene>
    <name evidence="2" type="ORF">CWS72_03530</name>
</gene>
<dbReference type="OrthoDB" id="8443450at2"/>
<keyword evidence="1" id="KW-0472">Membrane</keyword>
<evidence type="ECO:0000313" key="2">
    <source>
        <dbReference type="EMBL" id="PKU26204.1"/>
    </source>
</evidence>
<feature type="transmembrane region" description="Helical" evidence="1">
    <location>
        <begin position="106"/>
        <end position="126"/>
    </location>
</feature>
<dbReference type="EMBL" id="PIUM01000002">
    <property type="protein sequence ID" value="PKU26204.1"/>
    <property type="molecule type" value="Genomic_DNA"/>
</dbReference>
<comment type="caution">
    <text evidence="2">The sequence shown here is derived from an EMBL/GenBank/DDBJ whole genome shotgun (WGS) entry which is preliminary data.</text>
</comment>
<sequence length="186" mass="20834">MLSLGQVIAALIGVGRLLRWRDDGFDAFDKTARGFWASFWVALIILPVWCYVVTDQMVRVEQPSPESFFATQAIAYAIGWLAYPLAMVRICDFLGRWPRYYTYMVAYNWFQLVQAVAWAPMLLLMAFGAPRGLVAIVWLLTHGVLIAYAWFIARRGLQVDAGTASALVIIDLLLGVLIDRLAASLA</sequence>